<dbReference type="SUPFAM" id="SSF52402">
    <property type="entry name" value="Adenine nucleotide alpha hydrolases-like"/>
    <property type="match status" value="1"/>
</dbReference>
<dbReference type="GO" id="GO:0006529">
    <property type="term" value="P:asparagine biosynthetic process"/>
    <property type="evidence" value="ECO:0007669"/>
    <property type="project" value="UniProtKB-KW"/>
</dbReference>
<evidence type="ECO:0000256" key="6">
    <source>
        <dbReference type="ARBA" id="ARBA00022962"/>
    </source>
</evidence>
<comment type="caution">
    <text evidence="12">The sequence shown here is derived from an EMBL/GenBank/DDBJ whole genome shotgun (WGS) entry which is preliminary data.</text>
</comment>
<dbReference type="InterPro" id="IPR006426">
    <property type="entry name" value="Asn_synth_AEB"/>
</dbReference>
<dbReference type="GO" id="GO:0004066">
    <property type="term" value="F:asparagine synthase (glutamine-hydrolyzing) activity"/>
    <property type="evidence" value="ECO:0007669"/>
    <property type="project" value="UniProtKB-EC"/>
</dbReference>
<evidence type="ECO:0000256" key="9">
    <source>
        <dbReference type="PIRSR" id="PIRSR001589-2"/>
    </source>
</evidence>
<dbReference type="GO" id="GO:0005829">
    <property type="term" value="C:cytosol"/>
    <property type="evidence" value="ECO:0007669"/>
    <property type="project" value="TreeGrafter"/>
</dbReference>
<dbReference type="GO" id="GO:0005524">
    <property type="term" value="F:ATP binding"/>
    <property type="evidence" value="ECO:0007669"/>
    <property type="project" value="UniProtKB-KW"/>
</dbReference>
<feature type="domain" description="Glutamine amidotransferase type-2" evidence="11">
    <location>
        <begin position="2"/>
        <end position="213"/>
    </location>
</feature>
<dbReference type="PIRSF" id="PIRSF001589">
    <property type="entry name" value="Asn_synthetase_glu-h"/>
    <property type="match status" value="1"/>
</dbReference>
<feature type="site" description="Important for beta-aspartyl-AMP intermediate formation" evidence="10">
    <location>
        <position position="362"/>
    </location>
</feature>
<keyword evidence="12" id="KW-0436">Ligase</keyword>
<dbReference type="InterPro" id="IPR033738">
    <property type="entry name" value="AsnB_N"/>
</dbReference>
<dbReference type="PROSITE" id="PS51278">
    <property type="entry name" value="GATASE_TYPE_2"/>
    <property type="match status" value="1"/>
</dbReference>
<gene>
    <name evidence="12" type="primary">asnB</name>
    <name evidence="12" type="ORF">FU658_06210</name>
</gene>
<dbReference type="AlphaFoldDB" id="A0A5C8KWJ7"/>
<dbReference type="InterPro" id="IPR014729">
    <property type="entry name" value="Rossmann-like_a/b/a_fold"/>
</dbReference>
<dbReference type="InterPro" id="IPR001962">
    <property type="entry name" value="Asn_synthase"/>
</dbReference>
<name>A0A5C8KWJ7_9GAMM</name>
<dbReference type="RefSeq" id="WP_147891290.1">
    <property type="nucleotide sequence ID" value="NZ_VRTS01000003.1"/>
</dbReference>
<keyword evidence="8" id="KW-0028">Amino-acid biosynthesis</keyword>
<dbReference type="Gene3D" id="3.60.20.10">
    <property type="entry name" value="Glutamine Phosphoribosylpyrophosphate, subunit 1, domain 1"/>
    <property type="match status" value="1"/>
</dbReference>
<evidence type="ECO:0000256" key="2">
    <source>
        <dbReference type="ARBA" id="ARBA00005752"/>
    </source>
</evidence>
<organism evidence="12 13">
    <name type="scientific">Alkalisalibacterium limincola</name>
    <dbReference type="NCBI Taxonomy" id="2699169"/>
    <lineage>
        <taxon>Bacteria</taxon>
        <taxon>Pseudomonadati</taxon>
        <taxon>Pseudomonadota</taxon>
        <taxon>Gammaproteobacteria</taxon>
        <taxon>Lysobacterales</taxon>
        <taxon>Lysobacteraceae</taxon>
        <taxon>Alkalisalibacterium</taxon>
    </lineage>
</organism>
<comment type="similarity">
    <text evidence="2">Belongs to the asparagine synthetase family.</text>
</comment>
<dbReference type="SUPFAM" id="SSF56235">
    <property type="entry name" value="N-terminal nucleophile aminohydrolases (Ntn hydrolases)"/>
    <property type="match status" value="1"/>
</dbReference>
<reference evidence="12 13" key="1">
    <citation type="submission" date="2019-08" db="EMBL/GenBank/DDBJ databases">
        <authorList>
            <person name="Karlyshev A.V."/>
        </authorList>
    </citation>
    <scope>NUCLEOTIDE SEQUENCE [LARGE SCALE GENOMIC DNA]</scope>
    <source>
        <strain evidence="12 13">Alg18-2.2</strain>
    </source>
</reference>
<dbReference type="InterPro" id="IPR051786">
    <property type="entry name" value="ASN_synthetase/amidase"/>
</dbReference>
<evidence type="ECO:0000259" key="11">
    <source>
        <dbReference type="PROSITE" id="PS51278"/>
    </source>
</evidence>
<dbReference type="PANTHER" id="PTHR43284:SF1">
    <property type="entry name" value="ASPARAGINE SYNTHETASE"/>
    <property type="match status" value="1"/>
</dbReference>
<dbReference type="EC" id="6.3.5.4" evidence="3"/>
<protein>
    <recommendedName>
        <fullName evidence="3">asparagine synthase (glutamine-hydrolyzing)</fullName>
        <ecNumber evidence="3">6.3.5.4</ecNumber>
    </recommendedName>
</protein>
<feature type="binding site" evidence="9">
    <location>
        <position position="288"/>
    </location>
    <ligand>
        <name>ATP</name>
        <dbReference type="ChEBI" id="CHEBI:30616"/>
    </ligand>
</feature>
<keyword evidence="8" id="KW-0061">Asparagine biosynthesis</keyword>
<keyword evidence="4 9" id="KW-0547">Nucleotide-binding</keyword>
<evidence type="ECO:0000256" key="5">
    <source>
        <dbReference type="ARBA" id="ARBA00022840"/>
    </source>
</evidence>
<evidence type="ECO:0000256" key="8">
    <source>
        <dbReference type="PIRSR" id="PIRSR001589-1"/>
    </source>
</evidence>
<comment type="catalytic activity">
    <reaction evidence="7">
        <text>L-aspartate + L-glutamine + ATP + H2O = L-asparagine + L-glutamate + AMP + diphosphate + H(+)</text>
        <dbReference type="Rhea" id="RHEA:12228"/>
        <dbReference type="ChEBI" id="CHEBI:15377"/>
        <dbReference type="ChEBI" id="CHEBI:15378"/>
        <dbReference type="ChEBI" id="CHEBI:29985"/>
        <dbReference type="ChEBI" id="CHEBI:29991"/>
        <dbReference type="ChEBI" id="CHEBI:30616"/>
        <dbReference type="ChEBI" id="CHEBI:33019"/>
        <dbReference type="ChEBI" id="CHEBI:58048"/>
        <dbReference type="ChEBI" id="CHEBI:58359"/>
        <dbReference type="ChEBI" id="CHEBI:456215"/>
        <dbReference type="EC" id="6.3.5.4"/>
    </reaction>
</comment>
<dbReference type="OrthoDB" id="9763290at2"/>
<evidence type="ECO:0000313" key="13">
    <source>
        <dbReference type="Proteomes" id="UP000321248"/>
    </source>
</evidence>
<feature type="active site" description="For GATase activity" evidence="8">
    <location>
        <position position="2"/>
    </location>
</feature>
<feature type="binding site" evidence="9">
    <location>
        <position position="100"/>
    </location>
    <ligand>
        <name>L-glutamine</name>
        <dbReference type="ChEBI" id="CHEBI:58359"/>
    </ligand>
</feature>
<comment type="pathway">
    <text evidence="1">Amino-acid biosynthesis; L-asparagine biosynthesis; L-asparagine from L-aspartate (L-Gln route): step 1/1.</text>
</comment>
<dbReference type="Pfam" id="PF13537">
    <property type="entry name" value="GATase_7"/>
    <property type="match status" value="1"/>
</dbReference>
<dbReference type="PANTHER" id="PTHR43284">
    <property type="entry name" value="ASPARAGINE SYNTHETASE (GLUTAMINE-HYDROLYZING)"/>
    <property type="match status" value="1"/>
</dbReference>
<evidence type="ECO:0000256" key="3">
    <source>
        <dbReference type="ARBA" id="ARBA00012737"/>
    </source>
</evidence>
<dbReference type="CDD" id="cd01991">
    <property type="entry name" value="Asn_synthase_B_C"/>
    <property type="match status" value="1"/>
</dbReference>
<keyword evidence="13" id="KW-1185">Reference proteome</keyword>
<dbReference type="Pfam" id="PF00733">
    <property type="entry name" value="Asn_synthase"/>
    <property type="match status" value="1"/>
</dbReference>
<evidence type="ECO:0000256" key="1">
    <source>
        <dbReference type="ARBA" id="ARBA00005187"/>
    </source>
</evidence>
<dbReference type="Gene3D" id="3.40.50.620">
    <property type="entry name" value="HUPs"/>
    <property type="match status" value="1"/>
</dbReference>
<evidence type="ECO:0000256" key="7">
    <source>
        <dbReference type="ARBA" id="ARBA00048741"/>
    </source>
</evidence>
<evidence type="ECO:0000256" key="4">
    <source>
        <dbReference type="ARBA" id="ARBA00022741"/>
    </source>
</evidence>
<dbReference type="EMBL" id="VRTS01000003">
    <property type="protein sequence ID" value="TXK64479.1"/>
    <property type="molecule type" value="Genomic_DNA"/>
</dbReference>
<keyword evidence="6 8" id="KW-0315">Glutamine amidotransferase</keyword>
<sequence>MCGIVGVVTDGHHAPPSTQVGQAMNAAMLHRGPDEGGVYRDGQALLGMRRLAIIDLAGGHQPMQAGDGRFHLVFNGEIYNHRAVRRQLEALGHHFATASDTEVVLHACMQWGGDAFARLDGMFAIAFWDAQERRLLLARDRMGKKPLFLWQGPGRLGFASELKSLLHVPGVEPEFDRAVLPAYLAFGYIPTPRSCFADVTKLPPGHFAIYHAGQLDVHRYWSLDFEPGFQGSEAEAADALAGLLDAAVSQRLMSDVPFGAFLSGGLDSSVVVALMARHMDRPVKTFTIGFAEQRYSELADALKVSRHLGTEHHELVVTPDATQLIERLVWHLDEPFADASAIPTFLVSELAGRHVKMVLSGDGGDEAFAGYERYLRWLTLERLGPLKGVTARGLRLAAGVLPGMQGFRLRGIAERLGQPYPDSYLSGVALSRPAQMEAMLGEAGREGYASLHPLFSHDDRRPGIDRIVDADIRSYLLDDILVKVDRMSMAASIEARAPLLDHRVVEFAVRLPQHMRIRGGRGKHLLREVARRWLPADVLDKPKQGFGIPLREWFRASLGDMAADVFASRCFRERGWLDPVAVDSLLRAHRTGDQDQSGTLWQVLCLELWARQFIDQPCALQAVS</sequence>
<evidence type="ECO:0000313" key="12">
    <source>
        <dbReference type="EMBL" id="TXK64479.1"/>
    </source>
</evidence>
<accession>A0A5C8KWJ7</accession>
<dbReference type="InterPro" id="IPR017932">
    <property type="entry name" value="GATase_2_dom"/>
</dbReference>
<dbReference type="InterPro" id="IPR029055">
    <property type="entry name" value="Ntn_hydrolases_N"/>
</dbReference>
<evidence type="ECO:0000256" key="10">
    <source>
        <dbReference type="PIRSR" id="PIRSR001589-3"/>
    </source>
</evidence>
<dbReference type="Proteomes" id="UP000321248">
    <property type="component" value="Unassembled WGS sequence"/>
</dbReference>
<dbReference type="CDD" id="cd00712">
    <property type="entry name" value="AsnB"/>
    <property type="match status" value="1"/>
</dbReference>
<keyword evidence="5 9" id="KW-0067">ATP-binding</keyword>
<dbReference type="NCBIfam" id="TIGR01536">
    <property type="entry name" value="asn_synth_AEB"/>
    <property type="match status" value="1"/>
</dbReference>
<feature type="binding site" evidence="9">
    <location>
        <begin position="360"/>
        <end position="361"/>
    </location>
    <ligand>
        <name>ATP</name>
        <dbReference type="ChEBI" id="CHEBI:30616"/>
    </ligand>
</feature>
<proteinExistence type="inferred from homology"/>